<gene>
    <name evidence="2" type="ORF">MVEN_00262900</name>
</gene>
<organism evidence="2 3">
    <name type="scientific">Mycena venus</name>
    <dbReference type="NCBI Taxonomy" id="2733690"/>
    <lineage>
        <taxon>Eukaryota</taxon>
        <taxon>Fungi</taxon>
        <taxon>Dikarya</taxon>
        <taxon>Basidiomycota</taxon>
        <taxon>Agaricomycotina</taxon>
        <taxon>Agaricomycetes</taxon>
        <taxon>Agaricomycetidae</taxon>
        <taxon>Agaricales</taxon>
        <taxon>Marasmiineae</taxon>
        <taxon>Mycenaceae</taxon>
        <taxon>Mycena</taxon>
    </lineage>
</organism>
<name>A0A8H7DEM3_9AGAR</name>
<sequence>MRLPFPSRGRRPPLPTAKLESSSLSSQTSAAIPDLLETTLLALKEASDVLPPLKSVIGGVLALRDIVERAKHSKSDTHDIADQTIKILAVIASTIPDRSVIPQLLQSRIESLTE</sequence>
<dbReference type="EMBL" id="JACAZI010000002">
    <property type="protein sequence ID" value="KAF7369343.1"/>
    <property type="molecule type" value="Genomic_DNA"/>
</dbReference>
<comment type="caution">
    <text evidence="2">The sequence shown here is derived from an EMBL/GenBank/DDBJ whole genome shotgun (WGS) entry which is preliminary data.</text>
</comment>
<evidence type="ECO:0000313" key="3">
    <source>
        <dbReference type="Proteomes" id="UP000620124"/>
    </source>
</evidence>
<protein>
    <submittedName>
        <fullName evidence="2">Uncharacterized protein</fullName>
    </submittedName>
</protein>
<dbReference type="AlphaFoldDB" id="A0A8H7DEM3"/>
<feature type="region of interest" description="Disordered" evidence="1">
    <location>
        <begin position="1"/>
        <end position="27"/>
    </location>
</feature>
<evidence type="ECO:0000313" key="2">
    <source>
        <dbReference type="EMBL" id="KAF7369343.1"/>
    </source>
</evidence>
<dbReference type="Proteomes" id="UP000620124">
    <property type="component" value="Unassembled WGS sequence"/>
</dbReference>
<evidence type="ECO:0000256" key="1">
    <source>
        <dbReference type="SAM" id="MobiDB-lite"/>
    </source>
</evidence>
<dbReference type="OrthoDB" id="3266026at2759"/>
<reference evidence="2" key="1">
    <citation type="submission" date="2020-05" db="EMBL/GenBank/DDBJ databases">
        <title>Mycena genomes resolve the evolution of fungal bioluminescence.</title>
        <authorList>
            <person name="Tsai I.J."/>
        </authorList>
    </citation>
    <scope>NUCLEOTIDE SEQUENCE</scope>
    <source>
        <strain evidence="2">CCC161011</strain>
    </source>
</reference>
<accession>A0A8H7DEM3</accession>
<keyword evidence="3" id="KW-1185">Reference proteome</keyword>
<proteinExistence type="predicted"/>